<dbReference type="RefSeq" id="WP_262990096.1">
    <property type="nucleotide sequence ID" value="NZ_JAOTEN010000002.1"/>
</dbReference>
<name>A0ABT2VZ38_9FLAO</name>
<comment type="caution">
    <text evidence="2">The sequence shown here is derived from an EMBL/GenBank/DDBJ whole genome shotgun (WGS) entry which is preliminary data.</text>
</comment>
<feature type="transmembrane region" description="Helical" evidence="1">
    <location>
        <begin position="264"/>
        <end position="286"/>
    </location>
</feature>
<evidence type="ECO:0000313" key="2">
    <source>
        <dbReference type="EMBL" id="MCU7614207.1"/>
    </source>
</evidence>
<feature type="transmembrane region" description="Helical" evidence="1">
    <location>
        <begin position="298"/>
        <end position="317"/>
    </location>
</feature>
<feature type="transmembrane region" description="Helical" evidence="1">
    <location>
        <begin position="209"/>
        <end position="228"/>
    </location>
</feature>
<dbReference type="EMBL" id="JAOTEN010000002">
    <property type="protein sequence ID" value="MCU7614207.1"/>
    <property type="molecule type" value="Genomic_DNA"/>
</dbReference>
<dbReference type="Proteomes" id="UP001208114">
    <property type="component" value="Unassembled WGS sequence"/>
</dbReference>
<evidence type="ECO:0000256" key="1">
    <source>
        <dbReference type="SAM" id="Phobius"/>
    </source>
</evidence>
<accession>A0ABT2VZ38</accession>
<keyword evidence="1" id="KW-0472">Membrane</keyword>
<proteinExistence type="predicted"/>
<feature type="transmembrane region" description="Helical" evidence="1">
    <location>
        <begin position="94"/>
        <end position="112"/>
    </location>
</feature>
<feature type="transmembrane region" description="Helical" evidence="1">
    <location>
        <begin position="329"/>
        <end position="346"/>
    </location>
</feature>
<organism evidence="2 3">
    <name type="scientific">Chryseobacterium gilvum</name>
    <dbReference type="NCBI Taxonomy" id="2976534"/>
    <lineage>
        <taxon>Bacteria</taxon>
        <taxon>Pseudomonadati</taxon>
        <taxon>Bacteroidota</taxon>
        <taxon>Flavobacteriia</taxon>
        <taxon>Flavobacteriales</taxon>
        <taxon>Weeksellaceae</taxon>
        <taxon>Chryseobacterium group</taxon>
        <taxon>Chryseobacterium</taxon>
    </lineage>
</organism>
<feature type="transmembrane region" description="Helical" evidence="1">
    <location>
        <begin position="124"/>
        <end position="142"/>
    </location>
</feature>
<sequence length="531" mass="61599">MDHSQKNHSLKSFWISLSLFFAVCIFYYIKAVYSTEGHYVYPIDDAYIHLSMAKNFSLHKVWGVTPYTFSSSSSSPLFTFIVSLLMNIFGNQEVLPLYFNVILCSAVIFILNKYYSEIFRETKHIVICTLCTVFFAVMHLQMLSGMEHLLQIFLFVLNIFCFELKKEHRLARFGFYATILLMGLVRFESMFYFVILAFVLFLIKRWKSGVLVLLLGFIPIIIFCYFNYTYSGYLFPNSVIVKGTKLSLTSDMSSQIKYLLFDKLLLNISFYKVGFLPIVISGIFIYRDLRCKSFPELIQSHFFLIVFSLVMICHSMFADLKGAFRYEAYMLVGFSMAVFPKIKTIFSDPKKYIKKELVLSILLFINILLMLYKTGVAHQMLNNGSKNIYEQQVQSAKFLHTYYNASKVVANDIGAITYYTDIHLLDIAGLASTETIVFNENHNLFDFRFKTFLTDYCEANTYELAIVYETWMQGQVPESWKKAAVLKISHTITVANPEVSIYSVNGKNIEQLKQNIKQFNWNKNVEVTIIP</sequence>
<protein>
    <recommendedName>
        <fullName evidence="4">Glycosyltransferase RgtA/B/C/D-like domain-containing protein</fullName>
    </recommendedName>
</protein>
<reference evidence="3" key="1">
    <citation type="submission" date="2023-07" db="EMBL/GenBank/DDBJ databases">
        <title>Chryseobacterium sp. GMJ5 Genome sequencing and assembly.</title>
        <authorList>
            <person name="Jung Y."/>
        </authorList>
    </citation>
    <scope>NUCLEOTIDE SEQUENCE [LARGE SCALE GENOMIC DNA]</scope>
    <source>
        <strain evidence="3">GMJ5</strain>
    </source>
</reference>
<gene>
    <name evidence="2" type="ORF">N0B16_07130</name>
</gene>
<evidence type="ECO:0008006" key="4">
    <source>
        <dbReference type="Google" id="ProtNLM"/>
    </source>
</evidence>
<keyword evidence="1" id="KW-0812">Transmembrane</keyword>
<feature type="transmembrane region" description="Helical" evidence="1">
    <location>
        <begin position="352"/>
        <end position="372"/>
    </location>
</feature>
<keyword evidence="1" id="KW-1133">Transmembrane helix</keyword>
<feature type="transmembrane region" description="Helical" evidence="1">
    <location>
        <begin position="176"/>
        <end position="203"/>
    </location>
</feature>
<evidence type="ECO:0000313" key="3">
    <source>
        <dbReference type="Proteomes" id="UP001208114"/>
    </source>
</evidence>
<keyword evidence="3" id="KW-1185">Reference proteome</keyword>
<feature type="transmembrane region" description="Helical" evidence="1">
    <location>
        <begin position="12"/>
        <end position="29"/>
    </location>
</feature>